<evidence type="ECO:0000256" key="1">
    <source>
        <dbReference type="ARBA" id="ARBA00005771"/>
    </source>
</evidence>
<evidence type="ECO:0000256" key="2">
    <source>
        <dbReference type="ARBA" id="ARBA00022679"/>
    </source>
</evidence>
<dbReference type="InterPro" id="IPR027417">
    <property type="entry name" value="P-loop_NTPase"/>
</dbReference>
<dbReference type="OrthoDB" id="9804504at2"/>
<dbReference type="Pfam" id="PF00685">
    <property type="entry name" value="Sulfotransfer_1"/>
    <property type="match status" value="1"/>
</dbReference>
<gene>
    <name evidence="4" type="ORF">DJ019_18525</name>
</gene>
<accession>A0A328B7L4</accession>
<evidence type="ECO:0000313" key="5">
    <source>
        <dbReference type="Proteomes" id="UP000249524"/>
    </source>
</evidence>
<keyword evidence="2 4" id="KW-0808">Transferase</keyword>
<dbReference type="AlphaFoldDB" id="A0A328B7L4"/>
<keyword evidence="5" id="KW-1185">Reference proteome</keyword>
<evidence type="ECO:0000259" key="3">
    <source>
        <dbReference type="Pfam" id="PF00685"/>
    </source>
</evidence>
<evidence type="ECO:0000313" key="4">
    <source>
        <dbReference type="EMBL" id="RAK62849.1"/>
    </source>
</evidence>
<dbReference type="Proteomes" id="UP000249524">
    <property type="component" value="Unassembled WGS sequence"/>
</dbReference>
<dbReference type="GO" id="GO:0008146">
    <property type="term" value="F:sulfotransferase activity"/>
    <property type="evidence" value="ECO:0007669"/>
    <property type="project" value="InterPro"/>
</dbReference>
<reference evidence="4 5" key="1">
    <citation type="submission" date="2018-05" db="EMBL/GenBank/DDBJ databases">
        <authorList>
            <person name="Lanie J.A."/>
            <person name="Ng W.-L."/>
            <person name="Kazmierczak K.M."/>
            <person name="Andrzejewski T.M."/>
            <person name="Davidsen T.M."/>
            <person name="Wayne K.J."/>
            <person name="Tettelin H."/>
            <person name="Glass J.I."/>
            <person name="Rusch D."/>
            <person name="Podicherti R."/>
            <person name="Tsui H.-C.T."/>
            <person name="Winkler M.E."/>
        </authorList>
    </citation>
    <scope>NUCLEOTIDE SEQUENCE [LARGE SCALE GENOMIC DNA]</scope>
    <source>
        <strain evidence="4 5">BUT-10</strain>
    </source>
</reference>
<name>A0A328B7L4_9CAUL</name>
<dbReference type="PANTHER" id="PTHR11783">
    <property type="entry name" value="SULFOTRANSFERASE SULT"/>
    <property type="match status" value="1"/>
</dbReference>
<dbReference type="SUPFAM" id="SSF52540">
    <property type="entry name" value="P-loop containing nucleoside triphosphate hydrolases"/>
    <property type="match status" value="1"/>
</dbReference>
<dbReference type="EMBL" id="QFYS01000010">
    <property type="protein sequence ID" value="RAK62849.1"/>
    <property type="molecule type" value="Genomic_DNA"/>
</dbReference>
<dbReference type="InterPro" id="IPR000863">
    <property type="entry name" value="Sulfotransferase_dom"/>
</dbReference>
<organism evidence="4 5">
    <name type="scientific">Phenylobacterium kunshanense</name>
    <dbReference type="NCBI Taxonomy" id="1445034"/>
    <lineage>
        <taxon>Bacteria</taxon>
        <taxon>Pseudomonadati</taxon>
        <taxon>Pseudomonadota</taxon>
        <taxon>Alphaproteobacteria</taxon>
        <taxon>Caulobacterales</taxon>
        <taxon>Caulobacteraceae</taxon>
        <taxon>Phenylobacterium</taxon>
    </lineage>
</organism>
<comment type="similarity">
    <text evidence="1">Belongs to the sulfotransferase 1 family.</text>
</comment>
<proteinExistence type="inferred from homology"/>
<dbReference type="Gene3D" id="3.40.50.300">
    <property type="entry name" value="P-loop containing nucleotide triphosphate hydrolases"/>
    <property type="match status" value="1"/>
</dbReference>
<comment type="caution">
    <text evidence="4">The sequence shown here is derived from an EMBL/GenBank/DDBJ whole genome shotgun (WGS) entry which is preliminary data.</text>
</comment>
<protein>
    <submittedName>
        <fullName evidence="4">Sulfotransferase domain-containing protein</fullName>
    </submittedName>
</protein>
<sequence>MDSTVWNDFAFRDDDVIVGTYAKSGTTWTQQIVGQLIFQGDPDVRIADLSPWWDMRIIPPEVREAVLAQTHRRVLKTHLPVDALVMSPKAKYLYVARDGRDVVMSLYNHHAGFAPLAYELLNGTPGLVGPELPVADPDPRRYFRTWLDNDGAPFWSFWENIATWWAIRDLPNVKLVHFADLKRDLAGEMQGIAEFLGVDVPADRWPQVVEHCTFDWMKANAEKVAPLGGAVWEGGASTFINKGVNGRWQSVLTEGDSRDYEQMAVEKLGRECAHWLATGERQAPAKAA</sequence>
<feature type="domain" description="Sulfotransferase" evidence="3">
    <location>
        <begin position="13"/>
        <end position="269"/>
    </location>
</feature>